<dbReference type="InterPro" id="IPR018680">
    <property type="entry name" value="DUF2164"/>
</dbReference>
<gene>
    <name evidence="1" type="ORF">D4Z93_02395</name>
</gene>
<protein>
    <submittedName>
        <fullName evidence="1">DUF2164 family protein</fullName>
    </submittedName>
</protein>
<evidence type="ECO:0000313" key="1">
    <source>
        <dbReference type="EMBL" id="AYD39448.1"/>
    </source>
</evidence>
<dbReference type="OrthoDB" id="573733at2"/>
<organism evidence="1 2">
    <name type="scientific">Clostridium fermenticellae</name>
    <dbReference type="NCBI Taxonomy" id="2068654"/>
    <lineage>
        <taxon>Bacteria</taxon>
        <taxon>Bacillati</taxon>
        <taxon>Bacillota</taxon>
        <taxon>Clostridia</taxon>
        <taxon>Eubacteriales</taxon>
        <taxon>Clostridiaceae</taxon>
        <taxon>Clostridium</taxon>
    </lineage>
</organism>
<dbReference type="EMBL" id="CP032416">
    <property type="protein sequence ID" value="AYD39448.1"/>
    <property type="molecule type" value="Genomic_DNA"/>
</dbReference>
<accession>A0A386H1K2</accession>
<dbReference type="AlphaFoldDB" id="A0A386H1K2"/>
<reference evidence="1 2" key="1">
    <citation type="journal article" date="2019" name="Int. J. Syst. Evol. Microbiol.">
        <title>Clostridium fermenticellae sp. nov., isolated from the mud in a fermentation cellar for the production of the Chinese liquor, baijiu.</title>
        <authorList>
            <person name="Xu P.X."/>
            <person name="Chai L.J."/>
            <person name="Qiu T."/>
            <person name="Zhang X.J."/>
            <person name="Lu Z.M."/>
            <person name="Xiao C."/>
            <person name="Wang S.T."/>
            <person name="Shen C.H."/>
            <person name="Shi J.S."/>
            <person name="Xu Z.H."/>
        </authorList>
    </citation>
    <scope>NUCLEOTIDE SEQUENCE [LARGE SCALE GENOMIC DNA]</scope>
    <source>
        <strain evidence="1 2">JN500901</strain>
    </source>
</reference>
<dbReference type="RefSeq" id="WP_119970157.1">
    <property type="nucleotide sequence ID" value="NZ_CP032416.1"/>
</dbReference>
<keyword evidence="2" id="KW-1185">Reference proteome</keyword>
<name>A0A386H1K2_9CLOT</name>
<dbReference type="Proteomes" id="UP000266301">
    <property type="component" value="Chromosome"/>
</dbReference>
<dbReference type="KEGG" id="cfer:D4Z93_02395"/>
<evidence type="ECO:0000313" key="2">
    <source>
        <dbReference type="Proteomes" id="UP000266301"/>
    </source>
</evidence>
<dbReference type="Pfam" id="PF09932">
    <property type="entry name" value="DUF2164"/>
    <property type="match status" value="1"/>
</dbReference>
<sequence length="78" mass="9262">MRGKSKIKLSEETKREMSYKIKSYFLKERDEELGDLASSLILEFVIEELAPEFYNQGVYDSYKYMGEMVDDLLSIQKY</sequence>
<proteinExistence type="predicted"/>